<gene>
    <name evidence="2" type="ORF">GCM10011594_16770</name>
</gene>
<comment type="caution">
    <text evidence="2">The sequence shown here is derived from an EMBL/GenBank/DDBJ whole genome shotgun (WGS) entry which is preliminary data.</text>
</comment>
<name>A0A917SVK0_9ACTN</name>
<organism evidence="2 3">
    <name type="scientific">Nakamurella endophytica</name>
    <dbReference type="NCBI Taxonomy" id="1748367"/>
    <lineage>
        <taxon>Bacteria</taxon>
        <taxon>Bacillati</taxon>
        <taxon>Actinomycetota</taxon>
        <taxon>Actinomycetes</taxon>
        <taxon>Nakamurellales</taxon>
        <taxon>Nakamurellaceae</taxon>
        <taxon>Nakamurella</taxon>
    </lineage>
</organism>
<reference evidence="2" key="2">
    <citation type="submission" date="2020-09" db="EMBL/GenBank/DDBJ databases">
        <authorList>
            <person name="Sun Q."/>
            <person name="Zhou Y."/>
        </authorList>
    </citation>
    <scope>NUCLEOTIDE SEQUENCE</scope>
    <source>
        <strain evidence="2">CGMCC 4.7308</strain>
    </source>
</reference>
<sequence length="230" mass="25028">MTVTITSPTTSPRAMVLVSGDDIHHDLLSAAPYLTRLAADAGFVARAAIGMQRFLDPHPLTAAQDVFCVYKAGGEFSAAQQAALADRVRSGAGLVAIHSSNVLGTTADGGLDESFRPFFDLLGNRYLSHGPGHHEGHQKVAVVTRHPITDGVSDFELFDEFYEFEFSDDDHEVLAERTRDDGVVIPVLYARHYGAGRVVYLASGHDLRAWGEPPFIRLVQQSLQWAAGLR</sequence>
<dbReference type="PANTHER" id="PTHR40469">
    <property type="entry name" value="SECRETED GLYCOSYL HYDROLASE"/>
    <property type="match status" value="1"/>
</dbReference>
<dbReference type="SUPFAM" id="SSF52317">
    <property type="entry name" value="Class I glutamine amidotransferase-like"/>
    <property type="match status" value="1"/>
</dbReference>
<evidence type="ECO:0000313" key="3">
    <source>
        <dbReference type="Proteomes" id="UP000655208"/>
    </source>
</evidence>
<dbReference type="EMBL" id="BMNA01000003">
    <property type="protein sequence ID" value="GGL97564.1"/>
    <property type="molecule type" value="Genomic_DNA"/>
</dbReference>
<keyword evidence="3" id="KW-1185">Reference proteome</keyword>
<evidence type="ECO:0000313" key="2">
    <source>
        <dbReference type="EMBL" id="GGL97564.1"/>
    </source>
</evidence>
<dbReference type="Gene3D" id="3.40.50.880">
    <property type="match status" value="1"/>
</dbReference>
<protein>
    <recommendedName>
        <fullName evidence="1">ThuA-like domain-containing protein</fullName>
    </recommendedName>
</protein>
<evidence type="ECO:0000259" key="1">
    <source>
        <dbReference type="Pfam" id="PF06283"/>
    </source>
</evidence>
<dbReference type="Proteomes" id="UP000655208">
    <property type="component" value="Unassembled WGS sequence"/>
</dbReference>
<dbReference type="RefSeq" id="WP_229674185.1">
    <property type="nucleotide sequence ID" value="NZ_BMNA01000003.1"/>
</dbReference>
<accession>A0A917SVK0</accession>
<feature type="domain" description="ThuA-like" evidence="1">
    <location>
        <begin position="17"/>
        <end position="226"/>
    </location>
</feature>
<dbReference type="PANTHER" id="PTHR40469:SF2">
    <property type="entry name" value="GALACTOSE-BINDING DOMAIN-LIKE SUPERFAMILY PROTEIN"/>
    <property type="match status" value="1"/>
</dbReference>
<dbReference type="InterPro" id="IPR029010">
    <property type="entry name" value="ThuA-like"/>
</dbReference>
<dbReference type="InterPro" id="IPR029062">
    <property type="entry name" value="Class_I_gatase-like"/>
</dbReference>
<reference evidence="2" key="1">
    <citation type="journal article" date="2014" name="Int. J. Syst. Evol. Microbiol.">
        <title>Complete genome sequence of Corynebacterium casei LMG S-19264T (=DSM 44701T), isolated from a smear-ripened cheese.</title>
        <authorList>
            <consortium name="US DOE Joint Genome Institute (JGI-PGF)"/>
            <person name="Walter F."/>
            <person name="Albersmeier A."/>
            <person name="Kalinowski J."/>
            <person name="Ruckert C."/>
        </authorList>
    </citation>
    <scope>NUCLEOTIDE SEQUENCE</scope>
    <source>
        <strain evidence="2">CGMCC 4.7308</strain>
    </source>
</reference>
<proteinExistence type="predicted"/>
<dbReference type="Pfam" id="PF06283">
    <property type="entry name" value="ThuA"/>
    <property type="match status" value="1"/>
</dbReference>
<dbReference type="AlphaFoldDB" id="A0A917SVK0"/>